<proteinExistence type="predicted"/>
<gene>
    <name evidence="3" type="ORF">SS50377_17810</name>
    <name evidence="4" type="ORF">SS50377_27942</name>
</gene>
<dbReference type="Proteomes" id="UP000018208">
    <property type="component" value="Unassembled WGS sequence"/>
</dbReference>
<dbReference type="EMBL" id="AUWU02000008">
    <property type="protein sequence ID" value="KAH0569970.1"/>
    <property type="molecule type" value="Genomic_DNA"/>
</dbReference>
<evidence type="ECO:0000313" key="5">
    <source>
        <dbReference type="Proteomes" id="UP000018208"/>
    </source>
</evidence>
<dbReference type="VEuPathDB" id="GiardiaDB:SS50377_27942"/>
<keyword evidence="1" id="KW-0175">Coiled coil</keyword>
<evidence type="ECO:0000313" key="4">
    <source>
        <dbReference type="EMBL" id="KAH0569970.1"/>
    </source>
</evidence>
<reference evidence="3 4" key="1">
    <citation type="journal article" date="2014" name="PLoS Genet.">
        <title>The Genome of Spironucleus salmonicida Highlights a Fish Pathogen Adapted to Fluctuating Environments.</title>
        <authorList>
            <person name="Xu F."/>
            <person name="Jerlstrom-Hultqvist J."/>
            <person name="Einarsson E."/>
            <person name="Astvaldsson A."/>
            <person name="Svard S.G."/>
            <person name="Andersson J.O."/>
        </authorList>
    </citation>
    <scope>NUCLEOTIDE SEQUENCE</scope>
    <source>
        <strain evidence="4">ATCC 50377</strain>
    </source>
</reference>
<feature type="coiled-coil region" evidence="1">
    <location>
        <begin position="669"/>
        <end position="710"/>
    </location>
</feature>
<dbReference type="InterPro" id="IPR036770">
    <property type="entry name" value="Ankyrin_rpt-contain_sf"/>
</dbReference>
<reference evidence="4" key="2">
    <citation type="submission" date="2020-12" db="EMBL/GenBank/DDBJ databases">
        <title>New Spironucleus salmonicida genome in near-complete chromosomes.</title>
        <authorList>
            <person name="Xu F."/>
            <person name="Kurt Z."/>
            <person name="Jimenez-Gonzalez A."/>
            <person name="Astvaldsson A."/>
            <person name="Andersson J.O."/>
            <person name="Svard S.G."/>
        </authorList>
    </citation>
    <scope>NUCLEOTIDE SEQUENCE</scope>
    <source>
        <strain evidence="4">ATCC 50377</strain>
    </source>
</reference>
<evidence type="ECO:0000313" key="3">
    <source>
        <dbReference type="EMBL" id="EST42504.1"/>
    </source>
</evidence>
<keyword evidence="5" id="KW-1185">Reference proteome</keyword>
<protein>
    <recommendedName>
        <fullName evidence="6">Ankyrin repeat-containing protein</fullName>
    </recommendedName>
</protein>
<dbReference type="Gene3D" id="1.25.40.20">
    <property type="entry name" value="Ankyrin repeat-containing domain"/>
    <property type="match status" value="1"/>
</dbReference>
<sequence>MLELDEFTKQFQLAFQQIINMELPYDPSMLLESYSQIEEQQQVRIDEFLCKNLSLSAVQLMQYFTNTYKVTYSPPWPQEIKTQVLQLVKKNNNLLNFQQLCCHIIAKLKLEDNKLYNLQEIKLLIQRNIKPNDHGQKSQADGVKTAKHQISISEEAQDQQLSDQECFQLLRTDATQLLQEIGSLNHPLIQQIKQGSVQKVQEHAQSTSRIVFYNTVTPLHLAVFFDQFALVKLLTDKYARIQAIQCYTALTLAVIFDRREIFDFLVPFEHSTVVINQHSFLNFVPPKSTQYFIAQFSANAYYANQLVPFEHSFSCFISKAVEDKLLLKISPKRKENKFDLVSFKTLEYEKQIEYQAFSRGWDFIPQSKAVPYLQQQILNYQNPSLIDTQFRIYSPKGVTNMTLAVLTFDLKLVQQLVSYESGMANFGGIWNQFKIPKGSTASDIADGIIELLEDKDPNIKDFLCQFGDITEGLIQQKHQVMKNIVATLKSSVDILVDLNFIKEKLFQNVYKQSLVNKLCDPQLFYADSNYTKSNNKITQNQIKYAKLLLKFWNHGEINQPQISIAQEPVQKAISSPEQPKPSKKHAKQTVSQTDKRPVELEKQSTPTSQANEAAIAEIINQTNLQIEHTISSESTPINDDNVTLEISYLITLIGQLEVSYLQNNPELSKQESKQKLNSVQRENQILENFAKLQEVEIKNLQNELVLLQKQLSK</sequence>
<feature type="compositionally biased region" description="Basic and acidic residues" evidence="2">
    <location>
        <begin position="593"/>
        <end position="602"/>
    </location>
</feature>
<dbReference type="EMBL" id="KI546159">
    <property type="protein sequence ID" value="EST42504.1"/>
    <property type="molecule type" value="Genomic_DNA"/>
</dbReference>
<evidence type="ECO:0000256" key="2">
    <source>
        <dbReference type="SAM" id="MobiDB-lite"/>
    </source>
</evidence>
<feature type="region of interest" description="Disordered" evidence="2">
    <location>
        <begin position="568"/>
        <end position="610"/>
    </location>
</feature>
<organism evidence="3">
    <name type="scientific">Spironucleus salmonicida</name>
    <dbReference type="NCBI Taxonomy" id="348837"/>
    <lineage>
        <taxon>Eukaryota</taxon>
        <taxon>Metamonada</taxon>
        <taxon>Diplomonadida</taxon>
        <taxon>Hexamitidae</taxon>
        <taxon>Hexamitinae</taxon>
        <taxon>Spironucleus</taxon>
    </lineage>
</organism>
<accession>V6LP50</accession>
<evidence type="ECO:0000256" key="1">
    <source>
        <dbReference type="SAM" id="Coils"/>
    </source>
</evidence>
<dbReference type="AlphaFoldDB" id="V6LP50"/>
<dbReference type="SUPFAM" id="SSF48403">
    <property type="entry name" value="Ankyrin repeat"/>
    <property type="match status" value="1"/>
</dbReference>
<name>V6LP50_9EUKA</name>
<evidence type="ECO:0008006" key="6">
    <source>
        <dbReference type="Google" id="ProtNLM"/>
    </source>
</evidence>